<name>B3MQY1_DROAN</name>
<sequence>MSHIVPMSESSRPAEEPEQPIPQQEGQECLSVQVSQERQEGQEIPAMKLSSEDAAETPVVPLEASPASSRHSSGHQCRVNVSWKRTQGRSYLSYFKKCQSAAPSSSAPSPVPDESLSPEESLLPEAFLSPDASLSLDPSRNPSLDSHPSPAPSPSLWEWAPDAFKKTSPSASEEQVASPTPTSWRATAEPAHCSSALPAFTAPKSSFKDAPACRLYVPPAVREFVAEQLREQQQQREQGPPKPLSWRAVARPAPKTDVEAARRSEPKKDEDTAAKKFHKGRTNSVSTATELKTAKIRGREFYNSMLTKSTKPDSSSSSRKLSWSSYLSRRRQMATHAPAMTQQGITPPPKKPRKQPPAGWRVHPEEPRDDVEVPLFQNPDFHLKTDKSTDEEIALIYRHLDSLGEAMINHIEQGLYDDLRRQASASDQLGREAEEQYKLQQQQQQQQRQEQLELHQMQMQQMQMQQMQMQQMQMQQMQMQQQAPQPYQQQIPQMYQQFQNQPSQQDQRQQDLRQLHLLEQQMQHLRMQEQELQHRLMQDQQYRDYRLQDQQMKHLEIPEDQLEMQCRLMQHLQTQTQTQTQQPIISTEPSSQPQFLPQPQIHDQMLTQLQMPDPQSQQPADPQQIYQFQMQQHLFQPQPQPQPQPIQEPALQPLPVQQQQLHELHMQQQQQQLQMQEQHMQQQQSLLDPSVPSPLTYAPQATLAALYSPNDPATDAQTGQAAQNPRIHSLQAMLTPSPRPEWGQRFRPEQNGDGQSKPSRFFPQQDLDQHGDGPGQDSFLARAAERSQKGGARSFEPKSVAGKPPASAMAGDGNDAADKVFVRAVGDPYYRSPGASKASPVKPESFPYLKALKQAKENQQAPPSSWRSQAPPPPPAAPAQDNVAKVPFRTTARKQDAPQPRFNQYAGNKTGPTSSYGYNAAQVAANNGRNKVPEGTRPKSYKGAINGPKKGQKDPKEKAVASGQSAGAANQGQRIRNKGGKSSRRVDSQGFVLIGGEGRKMPHLEPADRAGDMGNQFNLLDDNDC</sequence>
<accession>B3MQY1</accession>
<proteinExistence type="predicted"/>
<organism evidence="3 4">
    <name type="scientific">Drosophila ananassae</name>
    <name type="common">Fruit fly</name>
    <dbReference type="NCBI Taxonomy" id="7217"/>
    <lineage>
        <taxon>Eukaryota</taxon>
        <taxon>Metazoa</taxon>
        <taxon>Ecdysozoa</taxon>
        <taxon>Arthropoda</taxon>
        <taxon>Hexapoda</taxon>
        <taxon>Insecta</taxon>
        <taxon>Pterygota</taxon>
        <taxon>Neoptera</taxon>
        <taxon>Endopterygota</taxon>
        <taxon>Diptera</taxon>
        <taxon>Brachycera</taxon>
        <taxon>Muscomorpha</taxon>
        <taxon>Ephydroidea</taxon>
        <taxon>Drosophilidae</taxon>
        <taxon>Drosophila</taxon>
        <taxon>Sophophora</taxon>
    </lineage>
</organism>
<dbReference type="InParanoid" id="B3MQY1"/>
<feature type="compositionally biased region" description="Polar residues" evidence="2">
    <location>
        <begin position="304"/>
        <end position="313"/>
    </location>
</feature>
<feature type="compositionally biased region" description="Polar residues" evidence="2">
    <location>
        <begin position="901"/>
        <end position="917"/>
    </location>
</feature>
<dbReference type="EMBL" id="CH902622">
    <property type="protein sequence ID" value="EDV34186.2"/>
    <property type="molecule type" value="Genomic_DNA"/>
</dbReference>
<feature type="coiled-coil region" evidence="1">
    <location>
        <begin position="508"/>
        <end position="535"/>
    </location>
</feature>
<gene>
    <name evidence="3" type="primary">Dana\GF21102</name>
    <name evidence="3" type="synonym">dana_GLEANR_4325</name>
    <name evidence="3" type="ORF">GF21102</name>
</gene>
<feature type="compositionally biased region" description="Low complexity" evidence="2">
    <location>
        <begin position="859"/>
        <end position="869"/>
    </location>
</feature>
<protein>
    <submittedName>
        <fullName evidence="3">Uncharacterized protein</fullName>
    </submittedName>
</protein>
<evidence type="ECO:0000256" key="2">
    <source>
        <dbReference type="SAM" id="MobiDB-lite"/>
    </source>
</evidence>
<feature type="region of interest" description="Disordered" evidence="2">
    <location>
        <begin position="665"/>
        <end position="696"/>
    </location>
</feature>
<reference evidence="3 4" key="1">
    <citation type="journal article" date="2007" name="Nature">
        <title>Evolution of genes and genomes on the Drosophila phylogeny.</title>
        <authorList>
            <consortium name="Drosophila 12 Genomes Consortium"/>
            <person name="Clark A.G."/>
            <person name="Eisen M.B."/>
            <person name="Smith D.R."/>
            <person name="Bergman C.M."/>
            <person name="Oliver B."/>
            <person name="Markow T.A."/>
            <person name="Kaufman T.C."/>
            <person name="Kellis M."/>
            <person name="Gelbart W."/>
            <person name="Iyer V.N."/>
            <person name="Pollard D.A."/>
            <person name="Sackton T.B."/>
            <person name="Larracuente A.M."/>
            <person name="Singh N.D."/>
            <person name="Abad J.P."/>
            <person name="Abt D.N."/>
            <person name="Adryan B."/>
            <person name="Aguade M."/>
            <person name="Akashi H."/>
            <person name="Anderson W.W."/>
            <person name="Aquadro C.F."/>
            <person name="Ardell D.H."/>
            <person name="Arguello R."/>
            <person name="Artieri C.G."/>
            <person name="Barbash D.A."/>
            <person name="Barker D."/>
            <person name="Barsanti P."/>
            <person name="Batterham P."/>
            <person name="Batzoglou S."/>
            <person name="Begun D."/>
            <person name="Bhutkar A."/>
            <person name="Blanco E."/>
            <person name="Bosak S.A."/>
            <person name="Bradley R.K."/>
            <person name="Brand A.D."/>
            <person name="Brent M.R."/>
            <person name="Brooks A.N."/>
            <person name="Brown R.H."/>
            <person name="Butlin R.K."/>
            <person name="Caggese C."/>
            <person name="Calvi B.R."/>
            <person name="Bernardo de Carvalho A."/>
            <person name="Caspi A."/>
            <person name="Castrezana S."/>
            <person name="Celniker S.E."/>
            <person name="Chang J.L."/>
            <person name="Chapple C."/>
            <person name="Chatterji S."/>
            <person name="Chinwalla A."/>
            <person name="Civetta A."/>
            <person name="Clifton S.W."/>
            <person name="Comeron J.M."/>
            <person name="Costello J.C."/>
            <person name="Coyne J.A."/>
            <person name="Daub J."/>
            <person name="David R.G."/>
            <person name="Delcher A.L."/>
            <person name="Delehaunty K."/>
            <person name="Do C.B."/>
            <person name="Ebling H."/>
            <person name="Edwards K."/>
            <person name="Eickbush T."/>
            <person name="Evans J.D."/>
            <person name="Filipski A."/>
            <person name="Findeiss S."/>
            <person name="Freyhult E."/>
            <person name="Fulton L."/>
            <person name="Fulton R."/>
            <person name="Garcia A.C."/>
            <person name="Gardiner A."/>
            <person name="Garfield D.A."/>
            <person name="Garvin B.E."/>
            <person name="Gibson G."/>
            <person name="Gilbert D."/>
            <person name="Gnerre S."/>
            <person name="Godfrey J."/>
            <person name="Good R."/>
            <person name="Gotea V."/>
            <person name="Gravely B."/>
            <person name="Greenberg A.J."/>
            <person name="Griffiths-Jones S."/>
            <person name="Gross S."/>
            <person name="Guigo R."/>
            <person name="Gustafson E.A."/>
            <person name="Haerty W."/>
            <person name="Hahn M.W."/>
            <person name="Halligan D.L."/>
            <person name="Halpern A.L."/>
            <person name="Halter G.M."/>
            <person name="Han M.V."/>
            <person name="Heger A."/>
            <person name="Hillier L."/>
            <person name="Hinrichs A.S."/>
            <person name="Holmes I."/>
            <person name="Hoskins R.A."/>
            <person name="Hubisz M.J."/>
            <person name="Hultmark D."/>
            <person name="Huntley M.A."/>
            <person name="Jaffe D.B."/>
            <person name="Jagadeeshan S."/>
            <person name="Jeck W.R."/>
            <person name="Johnson J."/>
            <person name="Jones C.D."/>
            <person name="Jordan W.C."/>
            <person name="Karpen G.H."/>
            <person name="Kataoka E."/>
            <person name="Keightley P.D."/>
            <person name="Kheradpour P."/>
            <person name="Kirkness E.F."/>
            <person name="Koerich L.B."/>
            <person name="Kristiansen K."/>
            <person name="Kudrna D."/>
            <person name="Kulathinal R.J."/>
            <person name="Kumar S."/>
            <person name="Kwok R."/>
            <person name="Lander E."/>
            <person name="Langley C.H."/>
            <person name="Lapoint R."/>
            <person name="Lazzaro B.P."/>
            <person name="Lee S.J."/>
            <person name="Levesque L."/>
            <person name="Li R."/>
            <person name="Lin C.F."/>
            <person name="Lin M.F."/>
            <person name="Lindblad-Toh K."/>
            <person name="Llopart A."/>
            <person name="Long M."/>
            <person name="Low L."/>
            <person name="Lozovsky E."/>
            <person name="Lu J."/>
            <person name="Luo M."/>
            <person name="Machado C.A."/>
            <person name="Makalowski W."/>
            <person name="Marzo M."/>
            <person name="Matsuda M."/>
            <person name="Matzkin L."/>
            <person name="McAllister B."/>
            <person name="McBride C.S."/>
            <person name="McKernan B."/>
            <person name="McKernan K."/>
            <person name="Mendez-Lago M."/>
            <person name="Minx P."/>
            <person name="Mollenhauer M.U."/>
            <person name="Montooth K."/>
            <person name="Mount S.M."/>
            <person name="Mu X."/>
            <person name="Myers E."/>
            <person name="Negre B."/>
            <person name="Newfeld S."/>
            <person name="Nielsen R."/>
            <person name="Noor M.A."/>
            <person name="O'Grady P."/>
            <person name="Pachter L."/>
            <person name="Papaceit M."/>
            <person name="Parisi M.J."/>
            <person name="Parisi M."/>
            <person name="Parts L."/>
            <person name="Pedersen J.S."/>
            <person name="Pesole G."/>
            <person name="Phillippy A.M."/>
            <person name="Ponting C.P."/>
            <person name="Pop M."/>
            <person name="Porcelli D."/>
            <person name="Powell J.R."/>
            <person name="Prohaska S."/>
            <person name="Pruitt K."/>
            <person name="Puig M."/>
            <person name="Quesneville H."/>
            <person name="Ram K.R."/>
            <person name="Rand D."/>
            <person name="Rasmussen M.D."/>
            <person name="Reed L.K."/>
            <person name="Reenan R."/>
            <person name="Reily A."/>
            <person name="Remington K.A."/>
            <person name="Rieger T.T."/>
            <person name="Ritchie M.G."/>
            <person name="Robin C."/>
            <person name="Rogers Y.H."/>
            <person name="Rohde C."/>
            <person name="Rozas J."/>
            <person name="Rubenfield M.J."/>
            <person name="Ruiz A."/>
            <person name="Russo S."/>
            <person name="Salzberg S.L."/>
            <person name="Sanchez-Gracia A."/>
            <person name="Saranga D.J."/>
            <person name="Sato H."/>
            <person name="Schaeffer S.W."/>
            <person name="Schatz M.C."/>
            <person name="Schlenke T."/>
            <person name="Schwartz R."/>
            <person name="Segarra C."/>
            <person name="Singh R.S."/>
            <person name="Sirot L."/>
            <person name="Sirota M."/>
            <person name="Sisneros N.B."/>
            <person name="Smith C.D."/>
            <person name="Smith T.F."/>
            <person name="Spieth J."/>
            <person name="Stage D.E."/>
            <person name="Stark A."/>
            <person name="Stephan W."/>
            <person name="Strausberg R.L."/>
            <person name="Strempel S."/>
            <person name="Sturgill D."/>
            <person name="Sutton G."/>
            <person name="Sutton G.G."/>
            <person name="Tao W."/>
            <person name="Teichmann S."/>
            <person name="Tobari Y.N."/>
            <person name="Tomimura Y."/>
            <person name="Tsolas J.M."/>
            <person name="Valente V.L."/>
            <person name="Venter E."/>
            <person name="Venter J.C."/>
            <person name="Vicario S."/>
            <person name="Vieira F.G."/>
            <person name="Vilella A.J."/>
            <person name="Villasante A."/>
            <person name="Walenz B."/>
            <person name="Wang J."/>
            <person name="Wasserman M."/>
            <person name="Watts T."/>
            <person name="Wilson D."/>
            <person name="Wilson R.K."/>
            <person name="Wing R.A."/>
            <person name="Wolfner M.F."/>
            <person name="Wong A."/>
            <person name="Wong G.K."/>
            <person name="Wu C.I."/>
            <person name="Wu G."/>
            <person name="Yamamoto D."/>
            <person name="Yang H.P."/>
            <person name="Yang S.P."/>
            <person name="Yorke J.A."/>
            <person name="Yoshida K."/>
            <person name="Zdobnov E."/>
            <person name="Zhang P."/>
            <person name="Zhang Y."/>
            <person name="Zimin A.V."/>
            <person name="Baldwin J."/>
            <person name="Abdouelleil A."/>
            <person name="Abdulkadir J."/>
            <person name="Abebe A."/>
            <person name="Abera B."/>
            <person name="Abreu J."/>
            <person name="Acer S.C."/>
            <person name="Aftuck L."/>
            <person name="Alexander A."/>
            <person name="An P."/>
            <person name="Anderson E."/>
            <person name="Anderson S."/>
            <person name="Arachi H."/>
            <person name="Azer M."/>
            <person name="Bachantsang P."/>
            <person name="Barry A."/>
            <person name="Bayul T."/>
            <person name="Berlin A."/>
            <person name="Bessette D."/>
            <person name="Bloom T."/>
            <person name="Blye J."/>
            <person name="Boguslavskiy L."/>
            <person name="Bonnet C."/>
            <person name="Boukhgalter B."/>
            <person name="Bourzgui I."/>
            <person name="Brown A."/>
            <person name="Cahill P."/>
            <person name="Channer S."/>
            <person name="Cheshatsang Y."/>
            <person name="Chuda L."/>
            <person name="Citroen M."/>
            <person name="Collymore A."/>
            <person name="Cooke P."/>
            <person name="Costello M."/>
            <person name="D'Aco K."/>
            <person name="Daza R."/>
            <person name="De Haan G."/>
            <person name="DeGray S."/>
            <person name="DeMaso C."/>
            <person name="Dhargay N."/>
            <person name="Dooley K."/>
            <person name="Dooley E."/>
            <person name="Doricent M."/>
            <person name="Dorje P."/>
            <person name="Dorjee K."/>
            <person name="Dupes A."/>
            <person name="Elong R."/>
            <person name="Falk J."/>
            <person name="Farina A."/>
            <person name="Faro S."/>
            <person name="Ferguson D."/>
            <person name="Fisher S."/>
            <person name="Foley C.D."/>
            <person name="Franke A."/>
            <person name="Friedrich D."/>
            <person name="Gadbois L."/>
            <person name="Gearin G."/>
            <person name="Gearin C.R."/>
            <person name="Giannoukos G."/>
            <person name="Goode T."/>
            <person name="Graham J."/>
            <person name="Grandbois E."/>
            <person name="Grewal S."/>
            <person name="Gyaltsen K."/>
            <person name="Hafez N."/>
            <person name="Hagos B."/>
            <person name="Hall J."/>
            <person name="Henson C."/>
            <person name="Hollinger A."/>
            <person name="Honan T."/>
            <person name="Huard M.D."/>
            <person name="Hughes L."/>
            <person name="Hurhula B."/>
            <person name="Husby M.E."/>
            <person name="Kamat A."/>
            <person name="Kanga B."/>
            <person name="Kashin S."/>
            <person name="Khazanovich D."/>
            <person name="Kisner P."/>
            <person name="Lance K."/>
            <person name="Lara M."/>
            <person name="Lee W."/>
            <person name="Lennon N."/>
            <person name="Letendre F."/>
            <person name="LeVine R."/>
            <person name="Lipovsky A."/>
            <person name="Liu X."/>
            <person name="Liu J."/>
            <person name="Liu S."/>
            <person name="Lokyitsang T."/>
            <person name="Lokyitsang Y."/>
            <person name="Lubonja R."/>
            <person name="Lui A."/>
            <person name="MacDonald P."/>
            <person name="Magnisalis V."/>
            <person name="Maru K."/>
            <person name="Matthews C."/>
            <person name="McCusker W."/>
            <person name="McDonough S."/>
            <person name="Mehta T."/>
            <person name="Meldrim J."/>
            <person name="Meneus L."/>
            <person name="Mihai O."/>
            <person name="Mihalev A."/>
            <person name="Mihova T."/>
            <person name="Mittelman R."/>
            <person name="Mlenga V."/>
            <person name="Montmayeur A."/>
            <person name="Mulrain L."/>
            <person name="Navidi A."/>
            <person name="Naylor J."/>
            <person name="Negash T."/>
            <person name="Nguyen T."/>
            <person name="Nguyen N."/>
            <person name="Nicol R."/>
            <person name="Norbu C."/>
            <person name="Norbu N."/>
            <person name="Novod N."/>
            <person name="O'Neill B."/>
            <person name="Osman S."/>
            <person name="Markiewicz E."/>
            <person name="Oyono O.L."/>
            <person name="Patti C."/>
            <person name="Phunkhang P."/>
            <person name="Pierre F."/>
            <person name="Priest M."/>
            <person name="Raghuraman S."/>
            <person name="Rege F."/>
            <person name="Reyes R."/>
            <person name="Rise C."/>
            <person name="Rogov P."/>
            <person name="Ross K."/>
            <person name="Ryan E."/>
            <person name="Settipalli S."/>
            <person name="Shea T."/>
            <person name="Sherpa N."/>
            <person name="Shi L."/>
            <person name="Shih D."/>
            <person name="Sparrow T."/>
            <person name="Spaulding J."/>
            <person name="Stalker J."/>
            <person name="Stange-Thomann N."/>
            <person name="Stavropoulos S."/>
            <person name="Stone C."/>
            <person name="Strader C."/>
            <person name="Tesfaye S."/>
            <person name="Thomson T."/>
            <person name="Thoulutsang Y."/>
            <person name="Thoulutsang D."/>
            <person name="Topham K."/>
            <person name="Topping I."/>
            <person name="Tsamla T."/>
            <person name="Vassiliev H."/>
            <person name="Vo A."/>
            <person name="Wangchuk T."/>
            <person name="Wangdi T."/>
            <person name="Weiand M."/>
            <person name="Wilkinson J."/>
            <person name="Wilson A."/>
            <person name="Yadav S."/>
            <person name="Young G."/>
            <person name="Yu Q."/>
            <person name="Zembek L."/>
            <person name="Zhong D."/>
            <person name="Zimmer A."/>
            <person name="Zwirko Z."/>
            <person name="Jaffe D.B."/>
            <person name="Alvarez P."/>
            <person name="Brockman W."/>
            <person name="Butler J."/>
            <person name="Chin C."/>
            <person name="Gnerre S."/>
            <person name="Grabherr M."/>
            <person name="Kleber M."/>
            <person name="Mauceli E."/>
            <person name="MacCallum I."/>
        </authorList>
    </citation>
    <scope>NUCLEOTIDE SEQUENCE [LARGE SCALE GENOMIC DNA]</scope>
    <source>
        <strain evidence="4">Tucson 14024-0371.13</strain>
    </source>
</reference>
<evidence type="ECO:0000256" key="1">
    <source>
        <dbReference type="SAM" id="Coils"/>
    </source>
</evidence>
<feature type="region of interest" description="Disordered" evidence="2">
    <location>
        <begin position="735"/>
        <end position="815"/>
    </location>
</feature>
<keyword evidence="1" id="KW-0175">Coiled coil</keyword>
<dbReference type="HOGENOM" id="CLU_280228_0_0_1"/>
<dbReference type="AlphaFoldDB" id="B3MQY1"/>
<evidence type="ECO:0000313" key="3">
    <source>
        <dbReference type="EMBL" id="EDV34186.2"/>
    </source>
</evidence>
<feature type="compositionally biased region" description="Low complexity" evidence="2">
    <location>
        <begin position="314"/>
        <end position="327"/>
    </location>
</feature>
<feature type="compositionally biased region" description="Basic and acidic residues" evidence="2">
    <location>
        <begin position="997"/>
        <end position="1011"/>
    </location>
</feature>
<keyword evidence="4" id="KW-1185">Reference proteome</keyword>
<feature type="compositionally biased region" description="Polar residues" evidence="2">
    <location>
        <begin position="167"/>
        <end position="185"/>
    </location>
</feature>
<feature type="region of interest" description="Disordered" evidence="2">
    <location>
        <begin position="1"/>
        <end position="80"/>
    </location>
</feature>
<feature type="compositionally biased region" description="Polar residues" evidence="2">
    <location>
        <begin position="66"/>
        <end position="75"/>
    </location>
</feature>
<dbReference type="Proteomes" id="UP000007801">
    <property type="component" value="Unassembled WGS sequence"/>
</dbReference>
<evidence type="ECO:0000313" key="4">
    <source>
        <dbReference type="Proteomes" id="UP000007801"/>
    </source>
</evidence>
<feature type="region of interest" description="Disordered" evidence="2">
    <location>
        <begin position="573"/>
        <end position="597"/>
    </location>
</feature>
<feature type="compositionally biased region" description="Low complexity" evidence="2">
    <location>
        <begin position="665"/>
        <end position="684"/>
    </location>
</feature>
<feature type="region of interest" description="Disordered" evidence="2">
    <location>
        <begin position="100"/>
        <end position="192"/>
    </location>
</feature>
<feature type="compositionally biased region" description="Low complexity" evidence="2">
    <location>
        <begin position="573"/>
        <end position="582"/>
    </location>
</feature>
<feature type="compositionally biased region" description="Low complexity" evidence="2">
    <location>
        <begin position="100"/>
        <end position="139"/>
    </location>
</feature>
<feature type="compositionally biased region" description="Basic and acidic residues" evidence="2">
    <location>
        <begin position="254"/>
        <end position="274"/>
    </location>
</feature>
<feature type="compositionally biased region" description="Low complexity" evidence="2">
    <location>
        <begin position="960"/>
        <end position="973"/>
    </location>
</feature>
<feature type="region of interest" description="Disordered" evidence="2">
    <location>
        <begin position="828"/>
        <end position="1025"/>
    </location>
</feature>
<feature type="region of interest" description="Disordered" evidence="2">
    <location>
        <begin position="227"/>
        <end position="372"/>
    </location>
</feature>